<evidence type="ECO:0000313" key="2">
    <source>
        <dbReference type="EMBL" id="RUO28444.1"/>
    </source>
</evidence>
<dbReference type="EMBL" id="QLMD01000001">
    <property type="protein sequence ID" value="RAK01618.1"/>
    <property type="molecule type" value="Genomic_DNA"/>
</dbReference>
<dbReference type="RefSeq" id="WP_111568099.1">
    <property type="nucleotide sequence ID" value="NZ_PIPK01000001.1"/>
</dbReference>
<dbReference type="EMBL" id="PIPK01000001">
    <property type="protein sequence ID" value="RUO28444.1"/>
    <property type="molecule type" value="Genomic_DNA"/>
</dbReference>
<reference evidence="1 3" key="2">
    <citation type="submission" date="2018-06" db="EMBL/GenBank/DDBJ databases">
        <title>Genomic Encyclopedia of Type Strains, Phase III (KMG-III): the genomes of soil and plant-associated and newly described type strains.</title>
        <authorList>
            <person name="Whitman W."/>
        </authorList>
    </citation>
    <scope>NUCLEOTIDE SEQUENCE [LARGE SCALE GENOMIC DNA]</scope>
    <source>
        <strain evidence="1 3">CGMCC 1.15366</strain>
    </source>
</reference>
<proteinExistence type="predicted"/>
<dbReference type="AlphaFoldDB" id="A0A327X5V0"/>
<name>A0A327X5V0_9GAMM</name>
<evidence type="ECO:0000313" key="1">
    <source>
        <dbReference type="EMBL" id="RAK01618.1"/>
    </source>
</evidence>
<evidence type="ECO:0000313" key="3">
    <source>
        <dbReference type="Proteomes" id="UP000249203"/>
    </source>
</evidence>
<evidence type="ECO:0000313" key="4">
    <source>
        <dbReference type="Proteomes" id="UP000287865"/>
    </source>
</evidence>
<accession>A0A327X5V0</accession>
<organism evidence="1 3">
    <name type="scientific">Aliidiomarina maris</name>
    <dbReference type="NCBI Taxonomy" id="531312"/>
    <lineage>
        <taxon>Bacteria</taxon>
        <taxon>Pseudomonadati</taxon>
        <taxon>Pseudomonadota</taxon>
        <taxon>Gammaproteobacteria</taxon>
        <taxon>Alteromonadales</taxon>
        <taxon>Idiomarinaceae</taxon>
        <taxon>Aliidiomarina</taxon>
    </lineage>
</organism>
<dbReference type="Proteomes" id="UP000249203">
    <property type="component" value="Unassembled WGS sequence"/>
</dbReference>
<comment type="caution">
    <text evidence="1">The sequence shown here is derived from an EMBL/GenBank/DDBJ whole genome shotgun (WGS) entry which is preliminary data.</text>
</comment>
<reference evidence="2 4" key="1">
    <citation type="journal article" date="2018" name="Front. Microbiol.">
        <title>Genome-Based Analysis Reveals the Taxonomy and Diversity of the Family Idiomarinaceae.</title>
        <authorList>
            <person name="Liu Y."/>
            <person name="Lai Q."/>
            <person name="Shao Z."/>
        </authorList>
    </citation>
    <scope>NUCLEOTIDE SEQUENCE [LARGE SCALE GENOMIC DNA]</scope>
    <source>
        <strain evidence="2 4">CF12-14</strain>
    </source>
</reference>
<protein>
    <submittedName>
        <fullName evidence="1">Uncharacterized protein</fullName>
    </submittedName>
</protein>
<keyword evidence="4" id="KW-1185">Reference proteome</keyword>
<sequence length="80" mass="9132">MFIERPASATDELNTGSPDVINFDYVVSMKIKKNSSVSNVHKIIFKLSGESSKVSWYFDNQEQAKDCIREMLLMLEGKEL</sequence>
<dbReference type="Proteomes" id="UP000287865">
    <property type="component" value="Unassembled WGS sequence"/>
</dbReference>
<gene>
    <name evidence="1" type="ORF">B0I24_101241</name>
    <name evidence="2" type="ORF">CWE07_01155</name>
</gene>